<evidence type="ECO:0000256" key="4">
    <source>
        <dbReference type="ARBA" id="ARBA00022723"/>
    </source>
</evidence>
<dbReference type="CDD" id="cd07409">
    <property type="entry name" value="MPP_CD73_N"/>
    <property type="match status" value="1"/>
</dbReference>
<dbReference type="FunFam" id="3.90.780.10:FF:000001">
    <property type="entry name" value="NT5E isoform 3"/>
    <property type="match status" value="1"/>
</dbReference>
<name>A0A6J1M2N4_DROHY</name>
<dbReference type="GO" id="GO:0008253">
    <property type="term" value="F:5'-nucleotidase activity"/>
    <property type="evidence" value="ECO:0007669"/>
    <property type="project" value="UniProtKB-EC"/>
</dbReference>
<reference evidence="12" key="1">
    <citation type="submission" date="2025-08" db="UniProtKB">
        <authorList>
            <consortium name="RefSeq"/>
        </authorList>
    </citation>
    <scope>IDENTIFICATION</scope>
    <source>
        <strain evidence="12">15085-1641.00</strain>
        <tissue evidence="12">Whole body</tissue>
    </source>
</reference>
<evidence type="ECO:0000256" key="1">
    <source>
        <dbReference type="ARBA" id="ARBA00000815"/>
    </source>
</evidence>
<evidence type="ECO:0000259" key="9">
    <source>
        <dbReference type="Pfam" id="PF00149"/>
    </source>
</evidence>
<dbReference type="InterPro" id="IPR008334">
    <property type="entry name" value="5'-Nucleotdase_C"/>
</dbReference>
<accession>A0A6J1M2N4</accession>
<dbReference type="Pfam" id="PF02872">
    <property type="entry name" value="5_nucleotid_C"/>
    <property type="match status" value="1"/>
</dbReference>
<dbReference type="Proteomes" id="UP000504633">
    <property type="component" value="Unplaced"/>
</dbReference>
<dbReference type="GO" id="GO:0046872">
    <property type="term" value="F:metal ion binding"/>
    <property type="evidence" value="ECO:0007669"/>
    <property type="project" value="UniProtKB-KW"/>
</dbReference>
<dbReference type="InterPro" id="IPR036907">
    <property type="entry name" value="5'-Nucleotdase_C_sf"/>
</dbReference>
<sequence>MSLKSVSMIVKWNVDYWIFIILLLLFVGRNLGFRFSIVHNNDIRGRYVSIKSPKETCPIGDDERGLCFGGMARVATAVAKARAEGPTIYLNAGNTFQGTPWYTLYKGDLAAELLNIIEPDAVSFGNHEFDDNVKGLMPFLRNAKFPVVCTNMEFEKNPILRNITNLAKSVIITKFEMKIGVVGYVTPMTVSEVAGLQVEIQNEIPAINAEVKKLIAKGVKIIIALGNSGYKMDQEIAENCMDVDIVVGGHSRTFLFTGSPPAKEIPEGNYPTVVTRSNGQQVPVVQAYAFGKYLGKLDVEFDNGGYLIKYTGSPILLDDSIQHDIRVRSMLAGKRATIEKLEEKIVGTTKVLLNGDPSVCRERECNFGSFIADAFVYARVIENYGGVYWTDAAIGIMNAGGIRSSIDPGSDGSISEMDVMKALPFGNRVVVSRITGKDLLKALEYSATLRHTKKDGGFLQVSGIRMVINYNQPKGRRITSINVLCSHCRIPEYLPLIKDRHYSVIVPNYLFNGGDGHKYFKDPTEPSFEELELIDREILNKYYMEHKVVYPMLEGRITIINKKRRTSAASTQTQCLLIPIVLITKYSIFFYW</sequence>
<proteinExistence type="inferred from homology"/>
<dbReference type="OMA" id="RMAVIQY"/>
<dbReference type="InterPro" id="IPR029052">
    <property type="entry name" value="Metallo-depent_PP-like"/>
</dbReference>
<evidence type="ECO:0000256" key="6">
    <source>
        <dbReference type="ARBA" id="ARBA00022741"/>
    </source>
</evidence>
<dbReference type="AlphaFoldDB" id="A0A6J1M2N4"/>
<dbReference type="Gene3D" id="3.60.21.10">
    <property type="match status" value="1"/>
</dbReference>
<keyword evidence="7 8" id="KW-0378">Hydrolase</keyword>
<dbReference type="GO" id="GO:0000166">
    <property type="term" value="F:nucleotide binding"/>
    <property type="evidence" value="ECO:0007669"/>
    <property type="project" value="UniProtKB-KW"/>
</dbReference>
<dbReference type="PANTHER" id="PTHR11575">
    <property type="entry name" value="5'-NUCLEOTIDASE-RELATED"/>
    <property type="match status" value="1"/>
</dbReference>
<comment type="similarity">
    <text evidence="2 8">Belongs to the 5'-nucleotidase family.</text>
</comment>
<dbReference type="OrthoDB" id="7722975at2759"/>
<dbReference type="GO" id="GO:0005886">
    <property type="term" value="C:plasma membrane"/>
    <property type="evidence" value="ECO:0007669"/>
    <property type="project" value="TreeGrafter"/>
</dbReference>
<dbReference type="RefSeq" id="XP_023172461.2">
    <property type="nucleotide sequence ID" value="XM_023316693.2"/>
</dbReference>
<keyword evidence="5" id="KW-0732">Signal</keyword>
<evidence type="ECO:0000256" key="2">
    <source>
        <dbReference type="ARBA" id="ARBA00006654"/>
    </source>
</evidence>
<dbReference type="Pfam" id="PF00149">
    <property type="entry name" value="Metallophos"/>
    <property type="match status" value="1"/>
</dbReference>
<evidence type="ECO:0000313" key="11">
    <source>
        <dbReference type="Proteomes" id="UP000504633"/>
    </source>
</evidence>
<feature type="domain" description="Calcineurin-like phosphoesterase" evidence="9">
    <location>
        <begin position="44"/>
        <end position="251"/>
    </location>
</feature>
<feature type="domain" description="5'-Nucleotidase C-terminal" evidence="10">
    <location>
        <begin position="346"/>
        <end position="521"/>
    </location>
</feature>
<dbReference type="Gene3D" id="3.90.780.10">
    <property type="entry name" value="5'-Nucleotidase, C-terminal domain"/>
    <property type="match status" value="1"/>
</dbReference>
<dbReference type="GO" id="GO:0006196">
    <property type="term" value="P:AMP catabolic process"/>
    <property type="evidence" value="ECO:0007669"/>
    <property type="project" value="TreeGrafter"/>
</dbReference>
<dbReference type="PANTHER" id="PTHR11575:SF24">
    <property type="entry name" value="5'-NUCLEOTIDASE"/>
    <property type="match status" value="1"/>
</dbReference>
<protein>
    <recommendedName>
        <fullName evidence="3">5'-nucleotidase</fullName>
        <ecNumber evidence="3">3.1.3.5</ecNumber>
    </recommendedName>
</protein>
<keyword evidence="6 8" id="KW-0547">Nucleotide-binding</keyword>
<evidence type="ECO:0000256" key="8">
    <source>
        <dbReference type="RuleBase" id="RU362119"/>
    </source>
</evidence>
<dbReference type="PRINTS" id="PR01607">
    <property type="entry name" value="APYRASEFAMLY"/>
</dbReference>
<dbReference type="InterPro" id="IPR004843">
    <property type="entry name" value="Calcineurin-like_PHP"/>
</dbReference>
<dbReference type="SUPFAM" id="SSF55816">
    <property type="entry name" value="5'-nucleotidase (syn. UDP-sugar hydrolase), C-terminal domain"/>
    <property type="match status" value="1"/>
</dbReference>
<evidence type="ECO:0000256" key="3">
    <source>
        <dbReference type="ARBA" id="ARBA00012643"/>
    </source>
</evidence>
<dbReference type="GeneID" id="111600548"/>
<dbReference type="FunFam" id="3.60.21.10:FF:000020">
    <property type="entry name" value="NT5E isoform 4"/>
    <property type="match status" value="1"/>
</dbReference>
<keyword evidence="11" id="KW-1185">Reference proteome</keyword>
<dbReference type="InterPro" id="IPR006179">
    <property type="entry name" value="5_nucleotidase/apyrase"/>
</dbReference>
<evidence type="ECO:0000313" key="12">
    <source>
        <dbReference type="RefSeq" id="XP_023172461.2"/>
    </source>
</evidence>
<dbReference type="EC" id="3.1.3.5" evidence="3"/>
<gene>
    <name evidence="12" type="primary">LOC111600548</name>
</gene>
<evidence type="ECO:0000256" key="7">
    <source>
        <dbReference type="ARBA" id="ARBA00022801"/>
    </source>
</evidence>
<evidence type="ECO:0000256" key="5">
    <source>
        <dbReference type="ARBA" id="ARBA00022729"/>
    </source>
</evidence>
<organism evidence="11 12">
    <name type="scientific">Drosophila hydei</name>
    <name type="common">Fruit fly</name>
    <dbReference type="NCBI Taxonomy" id="7224"/>
    <lineage>
        <taxon>Eukaryota</taxon>
        <taxon>Metazoa</taxon>
        <taxon>Ecdysozoa</taxon>
        <taxon>Arthropoda</taxon>
        <taxon>Hexapoda</taxon>
        <taxon>Insecta</taxon>
        <taxon>Pterygota</taxon>
        <taxon>Neoptera</taxon>
        <taxon>Endopterygota</taxon>
        <taxon>Diptera</taxon>
        <taxon>Brachycera</taxon>
        <taxon>Muscomorpha</taxon>
        <taxon>Ephydroidea</taxon>
        <taxon>Drosophilidae</taxon>
        <taxon>Drosophila</taxon>
    </lineage>
</organism>
<dbReference type="SUPFAM" id="SSF56300">
    <property type="entry name" value="Metallo-dependent phosphatases"/>
    <property type="match status" value="1"/>
</dbReference>
<comment type="catalytic activity">
    <reaction evidence="1">
        <text>a ribonucleoside 5'-phosphate + H2O = a ribonucleoside + phosphate</text>
        <dbReference type="Rhea" id="RHEA:12484"/>
        <dbReference type="ChEBI" id="CHEBI:15377"/>
        <dbReference type="ChEBI" id="CHEBI:18254"/>
        <dbReference type="ChEBI" id="CHEBI:43474"/>
        <dbReference type="ChEBI" id="CHEBI:58043"/>
        <dbReference type="EC" id="3.1.3.5"/>
    </reaction>
</comment>
<evidence type="ECO:0000259" key="10">
    <source>
        <dbReference type="Pfam" id="PF02872"/>
    </source>
</evidence>
<keyword evidence="4" id="KW-0479">Metal-binding</keyword>
<dbReference type="KEGG" id="dhe:111600548"/>